<keyword evidence="3 8" id="KW-0479">Metal-binding</keyword>
<comment type="catalytic activity">
    <reaction evidence="8">
        <text>Mo-molybdopterin + GTP + H(+) = Mo-molybdopterin guanine dinucleotide + diphosphate</text>
        <dbReference type="Rhea" id="RHEA:34243"/>
        <dbReference type="ChEBI" id="CHEBI:15378"/>
        <dbReference type="ChEBI" id="CHEBI:33019"/>
        <dbReference type="ChEBI" id="CHEBI:37565"/>
        <dbReference type="ChEBI" id="CHEBI:71302"/>
        <dbReference type="ChEBI" id="CHEBI:71310"/>
        <dbReference type="EC" id="2.7.7.77"/>
    </reaction>
</comment>
<evidence type="ECO:0000256" key="1">
    <source>
        <dbReference type="ARBA" id="ARBA00022490"/>
    </source>
</evidence>
<feature type="binding site" evidence="8">
    <location>
        <position position="103"/>
    </location>
    <ligand>
        <name>Mg(2+)</name>
        <dbReference type="ChEBI" id="CHEBI:18420"/>
    </ligand>
</feature>
<keyword evidence="1 8" id="KW-0963">Cytoplasm</keyword>
<evidence type="ECO:0000313" key="11">
    <source>
        <dbReference type="Proteomes" id="UP000272908"/>
    </source>
</evidence>
<comment type="domain">
    <text evidence="8">The N-terminal domain determines nucleotide recognition and specific binding, while the C-terminal domain determines the specific binding to the target protein.</text>
</comment>
<evidence type="ECO:0000313" key="10">
    <source>
        <dbReference type="EMBL" id="SUZ30724.1"/>
    </source>
</evidence>
<dbReference type="InterPro" id="IPR025877">
    <property type="entry name" value="MobA-like_NTP_Trfase"/>
</dbReference>
<dbReference type="GO" id="GO:0061603">
    <property type="term" value="F:molybdenum cofactor guanylyltransferase activity"/>
    <property type="evidence" value="ECO:0007669"/>
    <property type="project" value="UniProtKB-EC"/>
</dbReference>
<dbReference type="EMBL" id="UIHC01000003">
    <property type="protein sequence ID" value="SUZ30724.1"/>
    <property type="molecule type" value="Genomic_DNA"/>
</dbReference>
<evidence type="ECO:0000256" key="4">
    <source>
        <dbReference type="ARBA" id="ARBA00022741"/>
    </source>
</evidence>
<feature type="domain" description="MobA-like NTP transferase" evidence="9">
    <location>
        <begin position="8"/>
        <end position="158"/>
    </location>
</feature>
<evidence type="ECO:0000256" key="8">
    <source>
        <dbReference type="HAMAP-Rule" id="MF_00316"/>
    </source>
</evidence>
<organism evidence="10 11">
    <name type="scientific">Roseinatronobacter ekhonensis</name>
    <dbReference type="NCBI Taxonomy" id="254356"/>
    <lineage>
        <taxon>Bacteria</taxon>
        <taxon>Pseudomonadati</taxon>
        <taxon>Pseudomonadota</taxon>
        <taxon>Alphaproteobacteria</taxon>
        <taxon>Rhodobacterales</taxon>
        <taxon>Paracoccaceae</taxon>
        <taxon>Roseinatronobacter</taxon>
    </lineage>
</organism>
<sequence>MTRAKPPAVILAGGLATRMGGGDKVLLKLGKRTLLDHILDRLAPQAAPVALNANGAAARFAQYGLPVLRDSVPEHPGPLAGILAAMDWAAGLGAPHVLTVAGDTPFFPPDLAARLGTQSGAHPVLATTDRVHPTIGLWPVALRGELRAALGSGTRKVMLWADSVGANRVVFEGAAHDPFFNINTPDDLARAQRYL</sequence>
<feature type="binding site" evidence="8">
    <location>
        <begin position="11"/>
        <end position="13"/>
    </location>
    <ligand>
        <name>GTP</name>
        <dbReference type="ChEBI" id="CHEBI:37565"/>
    </ligand>
</feature>
<evidence type="ECO:0000256" key="6">
    <source>
        <dbReference type="ARBA" id="ARBA00023134"/>
    </source>
</evidence>
<keyword evidence="10" id="KW-0548">Nucleotidyltransferase</keyword>
<keyword evidence="7 8" id="KW-0501">Molybdenum cofactor biosynthesis</keyword>
<feature type="binding site" evidence="8">
    <location>
        <position position="70"/>
    </location>
    <ligand>
        <name>GTP</name>
        <dbReference type="ChEBI" id="CHEBI:37565"/>
    </ligand>
</feature>
<comment type="subunit">
    <text evidence="8">Monomer.</text>
</comment>
<dbReference type="GO" id="GO:0046872">
    <property type="term" value="F:metal ion binding"/>
    <property type="evidence" value="ECO:0007669"/>
    <property type="project" value="UniProtKB-KW"/>
</dbReference>
<dbReference type="RefSeq" id="WP_121093030.1">
    <property type="nucleotide sequence ID" value="NZ_UIHC01000003.1"/>
</dbReference>
<evidence type="ECO:0000256" key="3">
    <source>
        <dbReference type="ARBA" id="ARBA00022723"/>
    </source>
</evidence>
<keyword evidence="2 8" id="KW-0808">Transferase</keyword>
<dbReference type="PANTHER" id="PTHR19136:SF81">
    <property type="entry name" value="MOLYBDENUM COFACTOR GUANYLYLTRANSFERASE"/>
    <property type="match status" value="1"/>
</dbReference>
<comment type="similarity">
    <text evidence="8">Belongs to the MobA family.</text>
</comment>
<dbReference type="GO" id="GO:0005737">
    <property type="term" value="C:cytoplasm"/>
    <property type="evidence" value="ECO:0007669"/>
    <property type="project" value="UniProtKB-SubCell"/>
</dbReference>
<dbReference type="NCBIfam" id="TIGR02665">
    <property type="entry name" value="molyb_mobA"/>
    <property type="match status" value="1"/>
</dbReference>
<gene>
    <name evidence="10" type="primary">mobA_1</name>
    <name evidence="8" type="synonym">mobA</name>
    <name evidence="10" type="ORF">ROE7235_00450</name>
</gene>
<dbReference type="Gene3D" id="3.90.550.10">
    <property type="entry name" value="Spore Coat Polysaccharide Biosynthesis Protein SpsA, Chain A"/>
    <property type="match status" value="1"/>
</dbReference>
<comment type="function">
    <text evidence="8">Transfers a GMP moiety from GTP to Mo-molybdopterin (Mo-MPT) cofactor (Moco or molybdenum cofactor) to form Mo-molybdopterin guanine dinucleotide (Mo-MGD) cofactor.</text>
</comment>
<keyword evidence="4 8" id="KW-0547">Nucleotide-binding</keyword>
<dbReference type="HAMAP" id="MF_00316">
    <property type="entry name" value="MobA"/>
    <property type="match status" value="1"/>
</dbReference>
<dbReference type="InterPro" id="IPR029044">
    <property type="entry name" value="Nucleotide-diphossugar_trans"/>
</dbReference>
<accession>A0A3B0MP87</accession>
<dbReference type="Proteomes" id="UP000272908">
    <property type="component" value="Unassembled WGS sequence"/>
</dbReference>
<feature type="binding site" evidence="8">
    <location>
        <position position="52"/>
    </location>
    <ligand>
        <name>GTP</name>
        <dbReference type="ChEBI" id="CHEBI:37565"/>
    </ligand>
</feature>
<dbReference type="OrthoDB" id="9788394at2"/>
<protein>
    <recommendedName>
        <fullName evidence="8">Molybdenum cofactor guanylyltransferase</fullName>
        <shortName evidence="8">MoCo guanylyltransferase</shortName>
        <ecNumber evidence="8">2.7.7.77</ecNumber>
    </recommendedName>
    <alternativeName>
        <fullName evidence="8">GTP:molybdopterin guanylyltransferase</fullName>
    </alternativeName>
    <alternativeName>
        <fullName evidence="8">Mo-MPT guanylyltransferase</fullName>
    </alternativeName>
    <alternativeName>
        <fullName evidence="8">Molybdopterin guanylyltransferase</fullName>
    </alternativeName>
    <alternativeName>
        <fullName evidence="8">Molybdopterin-guanine dinucleotide synthase</fullName>
        <shortName evidence="8">MGD synthase</shortName>
    </alternativeName>
</protein>
<dbReference type="GO" id="GO:0005525">
    <property type="term" value="F:GTP binding"/>
    <property type="evidence" value="ECO:0007669"/>
    <property type="project" value="UniProtKB-UniRule"/>
</dbReference>
<evidence type="ECO:0000256" key="2">
    <source>
        <dbReference type="ARBA" id="ARBA00022679"/>
    </source>
</evidence>
<dbReference type="AlphaFoldDB" id="A0A3B0MP87"/>
<keyword evidence="5 8" id="KW-0460">Magnesium</keyword>
<feature type="binding site" evidence="8">
    <location>
        <position position="24"/>
    </location>
    <ligand>
        <name>GTP</name>
        <dbReference type="ChEBI" id="CHEBI:37565"/>
    </ligand>
</feature>
<dbReference type="EC" id="2.7.7.77" evidence="8"/>
<dbReference type="PANTHER" id="PTHR19136">
    <property type="entry name" value="MOLYBDENUM COFACTOR GUANYLYLTRANSFERASE"/>
    <property type="match status" value="1"/>
</dbReference>
<proteinExistence type="inferred from homology"/>
<evidence type="ECO:0000259" key="9">
    <source>
        <dbReference type="Pfam" id="PF12804"/>
    </source>
</evidence>
<dbReference type="GO" id="GO:1902758">
    <property type="term" value="P:bis(molybdopterin guanine dinucleotide)molybdenum biosynthetic process"/>
    <property type="evidence" value="ECO:0007669"/>
    <property type="project" value="TreeGrafter"/>
</dbReference>
<keyword evidence="11" id="KW-1185">Reference proteome</keyword>
<comment type="cofactor">
    <cofactor evidence="8">
        <name>Mg(2+)</name>
        <dbReference type="ChEBI" id="CHEBI:18420"/>
    </cofactor>
</comment>
<dbReference type="SUPFAM" id="SSF53448">
    <property type="entry name" value="Nucleotide-diphospho-sugar transferases"/>
    <property type="match status" value="1"/>
</dbReference>
<evidence type="ECO:0000256" key="5">
    <source>
        <dbReference type="ARBA" id="ARBA00022842"/>
    </source>
</evidence>
<dbReference type="CDD" id="cd02503">
    <property type="entry name" value="MobA"/>
    <property type="match status" value="1"/>
</dbReference>
<comment type="subcellular location">
    <subcellularLocation>
        <location evidence="8">Cytoplasm</location>
    </subcellularLocation>
</comment>
<evidence type="ECO:0000256" key="7">
    <source>
        <dbReference type="ARBA" id="ARBA00023150"/>
    </source>
</evidence>
<keyword evidence="6 8" id="KW-0342">GTP-binding</keyword>
<dbReference type="Pfam" id="PF12804">
    <property type="entry name" value="NTP_transf_3"/>
    <property type="match status" value="1"/>
</dbReference>
<feature type="binding site" evidence="8">
    <location>
        <position position="103"/>
    </location>
    <ligand>
        <name>GTP</name>
        <dbReference type="ChEBI" id="CHEBI:37565"/>
    </ligand>
</feature>
<dbReference type="InterPro" id="IPR013482">
    <property type="entry name" value="Molybde_CF_guanTrfase"/>
</dbReference>
<reference evidence="11" key="1">
    <citation type="submission" date="2018-08" db="EMBL/GenBank/DDBJ databases">
        <authorList>
            <person name="Rodrigo-Torres L."/>
            <person name="Arahal R. D."/>
            <person name="Lucena T."/>
        </authorList>
    </citation>
    <scope>NUCLEOTIDE SEQUENCE [LARGE SCALE GENOMIC DNA]</scope>
    <source>
        <strain evidence="11">CECT 7235</strain>
    </source>
</reference>
<name>A0A3B0MP87_9RHOB</name>